<protein>
    <submittedName>
        <fullName evidence="1">Uncharacterized protein</fullName>
    </submittedName>
</protein>
<dbReference type="EMBL" id="CP026255">
    <property type="protein sequence ID" value="AWP12528.1"/>
    <property type="molecule type" value="Genomic_DNA"/>
</dbReference>
<dbReference type="Proteomes" id="UP000246464">
    <property type="component" value="Chromosome 13"/>
</dbReference>
<keyword evidence="2" id="KW-1185">Reference proteome</keyword>
<name>A0A2U9C7W7_SCOMX</name>
<reference evidence="1 2" key="1">
    <citation type="submission" date="2017-12" db="EMBL/GenBank/DDBJ databases">
        <title>Integrating genomic resources of turbot (Scophthalmus maximus) in depth evaluation of genetic and physical mapping variation across individuals.</title>
        <authorList>
            <person name="Martinez P."/>
        </authorList>
    </citation>
    <scope>NUCLEOTIDE SEQUENCE [LARGE SCALE GENOMIC DNA]</scope>
</reference>
<evidence type="ECO:0000313" key="2">
    <source>
        <dbReference type="Proteomes" id="UP000246464"/>
    </source>
</evidence>
<sequence>MEPRFRIRADGSLNLSDTTDATKLRQAREEKPWIRPMSPEAVVDRAKKEALIQHHGDPANRKHLLGFFEIEFGVDDGQTFKWVIENALGYAGYLVAAMKRDPTGRKDHPHNAHNKGCFMEYMELFPSCRIAIVMKEEQFVEKKFSCHLPSRCHLHSLCHLPALSKAHARPSSTLTHPSLFTEAVAGPSHTLTHPSVFTGLDDSMLLAAAIDMEETHVL</sequence>
<organism evidence="1 2">
    <name type="scientific">Scophthalmus maximus</name>
    <name type="common">Turbot</name>
    <name type="synonym">Psetta maxima</name>
    <dbReference type="NCBI Taxonomy" id="52904"/>
    <lineage>
        <taxon>Eukaryota</taxon>
        <taxon>Metazoa</taxon>
        <taxon>Chordata</taxon>
        <taxon>Craniata</taxon>
        <taxon>Vertebrata</taxon>
        <taxon>Euteleostomi</taxon>
        <taxon>Actinopterygii</taxon>
        <taxon>Neopterygii</taxon>
        <taxon>Teleostei</taxon>
        <taxon>Neoteleostei</taxon>
        <taxon>Acanthomorphata</taxon>
        <taxon>Carangaria</taxon>
        <taxon>Pleuronectiformes</taxon>
        <taxon>Pleuronectoidei</taxon>
        <taxon>Scophthalmidae</taxon>
        <taxon>Scophthalmus</taxon>
    </lineage>
</organism>
<gene>
    <name evidence="1" type="ORF">SMAX5B_015350</name>
</gene>
<evidence type="ECO:0000313" key="1">
    <source>
        <dbReference type="EMBL" id="AWP12528.1"/>
    </source>
</evidence>
<accession>A0A2U9C7W7</accession>
<dbReference type="AlphaFoldDB" id="A0A2U9C7W7"/>
<proteinExistence type="predicted"/>